<gene>
    <name evidence="1" type="ORF">V8G54_013979</name>
</gene>
<accession>A0AAQ3NFV3</accession>
<organism evidence="1 2">
    <name type="scientific">Vigna mungo</name>
    <name type="common">Black gram</name>
    <name type="synonym">Phaseolus mungo</name>
    <dbReference type="NCBI Taxonomy" id="3915"/>
    <lineage>
        <taxon>Eukaryota</taxon>
        <taxon>Viridiplantae</taxon>
        <taxon>Streptophyta</taxon>
        <taxon>Embryophyta</taxon>
        <taxon>Tracheophyta</taxon>
        <taxon>Spermatophyta</taxon>
        <taxon>Magnoliopsida</taxon>
        <taxon>eudicotyledons</taxon>
        <taxon>Gunneridae</taxon>
        <taxon>Pentapetalae</taxon>
        <taxon>rosids</taxon>
        <taxon>fabids</taxon>
        <taxon>Fabales</taxon>
        <taxon>Fabaceae</taxon>
        <taxon>Papilionoideae</taxon>
        <taxon>50 kb inversion clade</taxon>
        <taxon>NPAAA clade</taxon>
        <taxon>indigoferoid/millettioid clade</taxon>
        <taxon>Phaseoleae</taxon>
        <taxon>Vigna</taxon>
    </lineage>
</organism>
<keyword evidence="2" id="KW-1185">Reference proteome</keyword>
<evidence type="ECO:0000313" key="2">
    <source>
        <dbReference type="Proteomes" id="UP001374535"/>
    </source>
</evidence>
<proteinExistence type="predicted"/>
<dbReference type="Proteomes" id="UP001374535">
    <property type="component" value="Chromosome 5"/>
</dbReference>
<reference evidence="1 2" key="1">
    <citation type="journal article" date="2023" name="Life. Sci Alliance">
        <title>Evolutionary insights into 3D genome organization and epigenetic landscape of Vigna mungo.</title>
        <authorList>
            <person name="Junaid A."/>
            <person name="Singh B."/>
            <person name="Bhatia S."/>
        </authorList>
    </citation>
    <scope>NUCLEOTIDE SEQUENCE [LARGE SCALE GENOMIC DNA]</scope>
    <source>
        <strain evidence="1">Urdbean</strain>
    </source>
</reference>
<dbReference type="EMBL" id="CP144696">
    <property type="protein sequence ID" value="WVZ09449.1"/>
    <property type="molecule type" value="Genomic_DNA"/>
</dbReference>
<dbReference type="AlphaFoldDB" id="A0AAQ3NFV3"/>
<sequence>MELSRTNKSLYKHGCRSSARASEVIFPVMDVLRHRHNEFAADHDGGGEVRPRGVRQAGPPDVEVEVFEWNAQGDSFPDDYLCHSGMDLDDVSLHLYEFRCLRDESEAVRGFMEGHVSIGGDGELQDSGEDVGEPPQLLGGGRLRLRLGERAELILDGDVTLSGHCLFTKRK</sequence>
<evidence type="ECO:0000313" key="1">
    <source>
        <dbReference type="EMBL" id="WVZ09449.1"/>
    </source>
</evidence>
<name>A0AAQ3NFV3_VIGMU</name>
<protein>
    <submittedName>
        <fullName evidence="1">Uncharacterized protein</fullName>
    </submittedName>
</protein>